<feature type="region of interest" description="Disordered" evidence="1">
    <location>
        <begin position="1"/>
        <end position="26"/>
    </location>
</feature>
<evidence type="ECO:0000256" key="1">
    <source>
        <dbReference type="SAM" id="MobiDB-lite"/>
    </source>
</evidence>
<evidence type="ECO:0000313" key="3">
    <source>
        <dbReference type="Proteomes" id="UP000789595"/>
    </source>
</evidence>
<dbReference type="AlphaFoldDB" id="A0A8J2SLP1"/>
<feature type="region of interest" description="Disordered" evidence="1">
    <location>
        <begin position="65"/>
        <end position="85"/>
    </location>
</feature>
<proteinExistence type="predicted"/>
<gene>
    <name evidence="2" type="ORF">PECAL_4P26900</name>
</gene>
<dbReference type="Proteomes" id="UP000789595">
    <property type="component" value="Unassembled WGS sequence"/>
</dbReference>
<organism evidence="2 3">
    <name type="scientific">Pelagomonas calceolata</name>
    <dbReference type="NCBI Taxonomy" id="35677"/>
    <lineage>
        <taxon>Eukaryota</taxon>
        <taxon>Sar</taxon>
        <taxon>Stramenopiles</taxon>
        <taxon>Ochrophyta</taxon>
        <taxon>Pelagophyceae</taxon>
        <taxon>Pelagomonadales</taxon>
        <taxon>Pelagomonadaceae</taxon>
        <taxon>Pelagomonas</taxon>
    </lineage>
</organism>
<name>A0A8J2SLP1_9STRA</name>
<accession>A0A8J2SLP1</accession>
<protein>
    <submittedName>
        <fullName evidence="2">Uncharacterized protein</fullName>
    </submittedName>
</protein>
<sequence>MATPFFTPALEDIGPDAGPKADAAPAGQYPDELAPFWGFVCIVSWLASLDQGNFFPADQAQRPSSTALDALAEEEEEKSAVATAHDDDDALLPYGAFKAIVESCAPADPDEPAPPFHKPLHAPHAEAAALAPYLAGLDPDDEAPLLPYLAFVALAHLLFHDAATTFVAKTTESSALFFASLWRPIEFMLAPFSASREPAAGQKKTRSSEDLASLAGRKLFGGDAQRSVRVRTAL</sequence>
<dbReference type="EMBL" id="CAKKNE010000004">
    <property type="protein sequence ID" value="CAH0375358.1"/>
    <property type="molecule type" value="Genomic_DNA"/>
</dbReference>
<reference evidence="2" key="1">
    <citation type="submission" date="2021-11" db="EMBL/GenBank/DDBJ databases">
        <authorList>
            <consortium name="Genoscope - CEA"/>
            <person name="William W."/>
        </authorList>
    </citation>
    <scope>NUCLEOTIDE SEQUENCE</scope>
</reference>
<comment type="caution">
    <text evidence="2">The sequence shown here is derived from an EMBL/GenBank/DDBJ whole genome shotgun (WGS) entry which is preliminary data.</text>
</comment>
<feature type="compositionally biased region" description="Low complexity" evidence="1">
    <location>
        <begin position="15"/>
        <end position="26"/>
    </location>
</feature>
<evidence type="ECO:0000313" key="2">
    <source>
        <dbReference type="EMBL" id="CAH0375358.1"/>
    </source>
</evidence>
<keyword evidence="3" id="KW-1185">Reference proteome</keyword>